<dbReference type="PANTHER" id="PTHR47506">
    <property type="entry name" value="TRANSCRIPTIONAL REGULATORY PROTEIN"/>
    <property type="match status" value="1"/>
</dbReference>
<dbReference type="Gene3D" id="1.10.357.10">
    <property type="entry name" value="Tetracycline Repressor, domain 2"/>
    <property type="match status" value="1"/>
</dbReference>
<feature type="DNA-binding region" description="H-T-H motif" evidence="4">
    <location>
        <begin position="42"/>
        <end position="61"/>
    </location>
</feature>
<organism evidence="7 8">
    <name type="scientific">Leptospira stimsonii</name>
    <dbReference type="NCBI Taxonomy" id="2202203"/>
    <lineage>
        <taxon>Bacteria</taxon>
        <taxon>Pseudomonadati</taxon>
        <taxon>Spirochaetota</taxon>
        <taxon>Spirochaetia</taxon>
        <taxon>Leptospirales</taxon>
        <taxon>Leptospiraceae</taxon>
        <taxon>Leptospira</taxon>
    </lineage>
</organism>
<dbReference type="PRINTS" id="PR00455">
    <property type="entry name" value="HTHTETR"/>
</dbReference>
<evidence type="ECO:0000256" key="2">
    <source>
        <dbReference type="ARBA" id="ARBA00023125"/>
    </source>
</evidence>
<accession>A0A396ZAW2</accession>
<protein>
    <submittedName>
        <fullName evidence="7">TetR/AcrR family transcriptional regulator</fullName>
    </submittedName>
</protein>
<evidence type="ECO:0000259" key="6">
    <source>
        <dbReference type="PROSITE" id="PS50977"/>
    </source>
</evidence>
<evidence type="ECO:0000256" key="4">
    <source>
        <dbReference type="PROSITE-ProRule" id="PRU00335"/>
    </source>
</evidence>
<evidence type="ECO:0000256" key="1">
    <source>
        <dbReference type="ARBA" id="ARBA00023015"/>
    </source>
</evidence>
<evidence type="ECO:0000313" key="7">
    <source>
        <dbReference type="EMBL" id="RHX90748.1"/>
    </source>
</evidence>
<keyword evidence="1" id="KW-0805">Transcription regulation</keyword>
<dbReference type="PANTHER" id="PTHR47506:SF3">
    <property type="entry name" value="HTH-TYPE TRANSCRIPTIONAL REGULATOR LMRA"/>
    <property type="match status" value="1"/>
</dbReference>
<dbReference type="GO" id="GO:0003677">
    <property type="term" value="F:DNA binding"/>
    <property type="evidence" value="ECO:0007669"/>
    <property type="project" value="UniProtKB-UniRule"/>
</dbReference>
<dbReference type="SUPFAM" id="SSF46689">
    <property type="entry name" value="Homeodomain-like"/>
    <property type="match status" value="1"/>
</dbReference>
<dbReference type="Pfam" id="PF00440">
    <property type="entry name" value="TetR_N"/>
    <property type="match status" value="1"/>
</dbReference>
<name>A0A396ZAW2_9LEPT</name>
<evidence type="ECO:0000256" key="5">
    <source>
        <dbReference type="SAM" id="MobiDB-lite"/>
    </source>
</evidence>
<evidence type="ECO:0000313" key="8">
    <source>
        <dbReference type="Proteomes" id="UP000265798"/>
    </source>
</evidence>
<reference evidence="8" key="1">
    <citation type="submission" date="2018-05" db="EMBL/GenBank/DDBJ databases">
        <title>Leptospira yasudae sp. nov. and Leptospira stimsonii sp. nov., two pathogenic species of the genus Leptospira isolated from environmental sources.</title>
        <authorList>
            <person name="Casanovas-Massana A."/>
            <person name="Hamond C."/>
            <person name="Santos L.A."/>
            <person name="Hacker K.P."/>
            <person name="Balassiano I."/>
            <person name="Medeiros M.A."/>
            <person name="Reis M.G."/>
            <person name="Ko A.I."/>
            <person name="Wunder E.A."/>
        </authorList>
    </citation>
    <scope>NUCLEOTIDE SEQUENCE [LARGE SCALE GENOMIC DNA]</scope>
    <source>
        <strain evidence="8">Yale</strain>
    </source>
</reference>
<gene>
    <name evidence="7" type="ORF">DLM75_10200</name>
</gene>
<sequence length="203" mass="23121">MGESEAKRSGKVNSKPDKKTAKEQILNTAIALFNEHGIHKTGIDRIIAESGVAKMSFYNNFSSKAKLISEYLRFKEEKRLDSLKRYTVDKSDDPLKQLLGIFDSLEEWYREPDFFGCPFIRGLSDFREDDHAELRKQVESHFQKVSDFIEERLGSLFPPTQVKKILPQFLSLYIGSTVMAIAGSPPEIAQSNKKLAMILLKSN</sequence>
<dbReference type="SUPFAM" id="SSF48498">
    <property type="entry name" value="Tetracyclin repressor-like, C-terminal domain"/>
    <property type="match status" value="1"/>
</dbReference>
<dbReference type="InterPro" id="IPR009057">
    <property type="entry name" value="Homeodomain-like_sf"/>
</dbReference>
<dbReference type="InterPro" id="IPR001647">
    <property type="entry name" value="HTH_TetR"/>
</dbReference>
<proteinExistence type="predicted"/>
<evidence type="ECO:0000256" key="3">
    <source>
        <dbReference type="ARBA" id="ARBA00023163"/>
    </source>
</evidence>
<keyword evidence="2 4" id="KW-0238">DNA-binding</keyword>
<feature type="domain" description="HTH tetR-type" evidence="6">
    <location>
        <begin position="19"/>
        <end position="79"/>
    </location>
</feature>
<dbReference type="PROSITE" id="PS50977">
    <property type="entry name" value="HTH_TETR_2"/>
    <property type="match status" value="1"/>
</dbReference>
<dbReference type="Proteomes" id="UP000265798">
    <property type="component" value="Unassembled WGS sequence"/>
</dbReference>
<dbReference type="AlphaFoldDB" id="A0A396ZAW2"/>
<dbReference type="InterPro" id="IPR036271">
    <property type="entry name" value="Tet_transcr_reg_TetR-rel_C_sf"/>
</dbReference>
<dbReference type="EMBL" id="QHCT01000002">
    <property type="protein sequence ID" value="RHX90748.1"/>
    <property type="molecule type" value="Genomic_DNA"/>
</dbReference>
<keyword evidence="3" id="KW-0804">Transcription</keyword>
<feature type="region of interest" description="Disordered" evidence="5">
    <location>
        <begin position="1"/>
        <end position="20"/>
    </location>
</feature>
<comment type="caution">
    <text evidence="7">The sequence shown here is derived from an EMBL/GenBank/DDBJ whole genome shotgun (WGS) entry which is preliminary data.</text>
</comment>